<organism evidence="2 3">
    <name type="scientific">Clostridium manihotivorum</name>
    <dbReference type="NCBI Taxonomy" id="2320868"/>
    <lineage>
        <taxon>Bacteria</taxon>
        <taxon>Bacillati</taxon>
        <taxon>Bacillota</taxon>
        <taxon>Clostridia</taxon>
        <taxon>Eubacteriales</taxon>
        <taxon>Clostridiaceae</taxon>
        <taxon>Clostridium</taxon>
    </lineage>
</organism>
<dbReference type="GO" id="GO:0004180">
    <property type="term" value="F:carboxypeptidase activity"/>
    <property type="evidence" value="ECO:0007669"/>
    <property type="project" value="UniProtKB-KW"/>
</dbReference>
<dbReference type="EMBL" id="CP025746">
    <property type="protein sequence ID" value="QAA33874.1"/>
    <property type="molecule type" value="Genomic_DNA"/>
</dbReference>
<dbReference type="AlphaFoldDB" id="A0A410DXP1"/>
<dbReference type="KEGG" id="cmah:C1I91_20805"/>
<evidence type="ECO:0000259" key="1">
    <source>
        <dbReference type="Pfam" id="PF02557"/>
    </source>
</evidence>
<protein>
    <submittedName>
        <fullName evidence="2">D-alanyl-D-alanine carboxypeptidase</fullName>
    </submittedName>
</protein>
<dbReference type="SUPFAM" id="SSF55166">
    <property type="entry name" value="Hedgehog/DD-peptidase"/>
    <property type="match status" value="1"/>
</dbReference>
<dbReference type="InterPro" id="IPR003709">
    <property type="entry name" value="VanY-like_core_dom"/>
</dbReference>
<proteinExistence type="predicted"/>
<dbReference type="PANTHER" id="PTHR34385:SF1">
    <property type="entry name" value="PEPTIDOGLYCAN L-ALANYL-D-GLUTAMATE ENDOPEPTIDASE CWLK"/>
    <property type="match status" value="1"/>
</dbReference>
<dbReference type="InterPro" id="IPR058193">
    <property type="entry name" value="VanY/YodJ_core_dom"/>
</dbReference>
<dbReference type="Pfam" id="PF02557">
    <property type="entry name" value="VanY"/>
    <property type="match status" value="1"/>
</dbReference>
<sequence length="281" mass="31908">MAKKKANKSSILKRLFFLYSFILMMSIVVSASIITVNKSKDTVGIVKKSENLASNNSEKTISIDNEKPDATAEKNEAKLTKEKVDNIAQKDYRLLLVNKNYPLDSTFKPNELVTPNVKRIGSVSLENRKMSREAAKALENMFFDAKKDKINLILVSAYRSYESQADVYERKVETDGATEASKYVAKEGSSEHQTGLAVDVNSSPYYDLAEDFEKTKEGKWIAENANKYGFVIRYLKGKSDITGYNYEPWHLRYVGTDAAKYMFDNNLCLEEYVQKLASEQK</sequence>
<gene>
    <name evidence="2" type="ORF">C1I91_20805</name>
</gene>
<dbReference type="Proteomes" id="UP000286268">
    <property type="component" value="Chromosome"/>
</dbReference>
<evidence type="ECO:0000313" key="3">
    <source>
        <dbReference type="Proteomes" id="UP000286268"/>
    </source>
</evidence>
<evidence type="ECO:0000313" key="2">
    <source>
        <dbReference type="EMBL" id="QAA33874.1"/>
    </source>
</evidence>
<dbReference type="InterPro" id="IPR009045">
    <property type="entry name" value="Zn_M74/Hedgehog-like"/>
</dbReference>
<keyword evidence="3" id="KW-1185">Reference proteome</keyword>
<reference evidence="2 3" key="1">
    <citation type="submission" date="2018-01" db="EMBL/GenBank/DDBJ databases">
        <title>Genome Sequencing and Assembly of Anaerobacter polyendosporus strain CT4.</title>
        <authorList>
            <person name="Tachaapaikoon C."/>
            <person name="Sutheeworapong S."/>
            <person name="Jenjaroenpun P."/>
            <person name="Wongsurawat T."/>
            <person name="Nookeaw I."/>
            <person name="Cheawchanlertfa P."/>
            <person name="Kosugi A."/>
            <person name="Cheevadhanarak S."/>
            <person name="Ratanakhanokchai K."/>
        </authorList>
    </citation>
    <scope>NUCLEOTIDE SEQUENCE [LARGE SCALE GENOMIC DNA]</scope>
    <source>
        <strain evidence="2 3">CT4</strain>
    </source>
</reference>
<dbReference type="GO" id="GO:0006508">
    <property type="term" value="P:proteolysis"/>
    <property type="evidence" value="ECO:0007669"/>
    <property type="project" value="InterPro"/>
</dbReference>
<feature type="domain" description="D-alanyl-D-alanine carboxypeptidase-like core" evidence="1">
    <location>
        <begin position="128"/>
        <end position="255"/>
    </location>
</feature>
<dbReference type="OrthoDB" id="9792074at2"/>
<dbReference type="CDD" id="cd14852">
    <property type="entry name" value="LD-carboxypeptidase"/>
    <property type="match status" value="1"/>
</dbReference>
<dbReference type="Gene3D" id="3.30.1380.10">
    <property type="match status" value="1"/>
</dbReference>
<dbReference type="InterPro" id="IPR052179">
    <property type="entry name" value="DD-CPase-like"/>
</dbReference>
<accession>A0A410DXP1</accession>
<keyword evidence="2" id="KW-0645">Protease</keyword>
<name>A0A410DXP1_9CLOT</name>
<dbReference type="RefSeq" id="WP_128214595.1">
    <property type="nucleotide sequence ID" value="NZ_CP025746.1"/>
</dbReference>
<dbReference type="PANTHER" id="PTHR34385">
    <property type="entry name" value="D-ALANYL-D-ALANINE CARBOXYPEPTIDASE"/>
    <property type="match status" value="1"/>
</dbReference>
<keyword evidence="2" id="KW-0378">Hydrolase</keyword>
<keyword evidence="2" id="KW-0121">Carboxypeptidase</keyword>